<comment type="subcellular location">
    <subcellularLocation>
        <location evidence="8">Cell membrane</location>
        <topology evidence="8">Peripheral membrane protein</topology>
    </subcellularLocation>
    <subcellularLocation>
        <location evidence="1">Membrane</location>
    </subcellularLocation>
</comment>
<keyword evidence="3 8" id="KW-0375">Hydrogen ion transport</keyword>
<dbReference type="Pfam" id="PF00213">
    <property type="entry name" value="OSCP"/>
    <property type="match status" value="1"/>
</dbReference>
<name>A0A317E2M1_9PROT</name>
<evidence type="ECO:0000256" key="7">
    <source>
        <dbReference type="ARBA" id="ARBA00023310"/>
    </source>
</evidence>
<evidence type="ECO:0000313" key="10">
    <source>
        <dbReference type="Proteomes" id="UP000246077"/>
    </source>
</evidence>
<evidence type="ECO:0000256" key="4">
    <source>
        <dbReference type="ARBA" id="ARBA00023065"/>
    </source>
</evidence>
<evidence type="ECO:0000256" key="2">
    <source>
        <dbReference type="ARBA" id="ARBA00022448"/>
    </source>
</evidence>
<comment type="function">
    <text evidence="8">F(1)F(0) ATP synthase produces ATP from ADP in the presence of a proton or sodium gradient. F-type ATPases consist of two structural domains, F(1) containing the extramembraneous catalytic core and F(0) containing the membrane proton channel, linked together by a central stalk and a peripheral stalk. During catalysis, ATP synthesis in the catalytic domain of F(1) is coupled via a rotary mechanism of the central stalk subunits to proton translocation.</text>
</comment>
<evidence type="ECO:0000256" key="1">
    <source>
        <dbReference type="ARBA" id="ARBA00004370"/>
    </source>
</evidence>
<keyword evidence="8" id="KW-1003">Cell membrane</keyword>
<keyword evidence="5 8" id="KW-0472">Membrane</keyword>
<dbReference type="SUPFAM" id="SSF47928">
    <property type="entry name" value="N-terminal domain of the delta subunit of the F1F0-ATP synthase"/>
    <property type="match status" value="1"/>
</dbReference>
<reference evidence="10" key="1">
    <citation type="submission" date="2018-05" db="EMBL/GenBank/DDBJ databases">
        <title>Zavarzinia sp. HR-AS.</title>
        <authorList>
            <person name="Lee Y."/>
            <person name="Jeon C.O."/>
        </authorList>
    </citation>
    <scope>NUCLEOTIDE SEQUENCE [LARGE SCALE GENOMIC DNA]</scope>
    <source>
        <strain evidence="10">DSM 1231</strain>
    </source>
</reference>
<dbReference type="GO" id="GO:0046933">
    <property type="term" value="F:proton-transporting ATP synthase activity, rotational mechanism"/>
    <property type="evidence" value="ECO:0007669"/>
    <property type="project" value="UniProtKB-UniRule"/>
</dbReference>
<dbReference type="PROSITE" id="PS00389">
    <property type="entry name" value="ATPASE_DELTA"/>
    <property type="match status" value="1"/>
</dbReference>
<evidence type="ECO:0000256" key="3">
    <source>
        <dbReference type="ARBA" id="ARBA00022781"/>
    </source>
</evidence>
<keyword evidence="7 8" id="KW-0066">ATP synthesis</keyword>
<dbReference type="NCBIfam" id="TIGR01145">
    <property type="entry name" value="ATP_synt_delta"/>
    <property type="match status" value="1"/>
</dbReference>
<comment type="caution">
    <text evidence="9">The sequence shown here is derived from an EMBL/GenBank/DDBJ whole genome shotgun (WGS) entry which is preliminary data.</text>
</comment>
<comment type="function">
    <text evidence="8">This protein is part of the stalk that links CF(0) to CF(1). It either transmits conformational changes from CF(0) to CF(1) or is implicated in proton conduction.</text>
</comment>
<dbReference type="OrthoDB" id="9796185at2"/>
<proteinExistence type="inferred from homology"/>
<sequence>MATSSSTLAQIGGRYAGALFDLSSGRGVLDAVAADLETIGALLAESPELVAFIRSPLRKREEQGKVFRTLLGQAGVGPFATHFVLLLAKNGRLFALPAALSAFKELLAKARGEVTAAVTSAEPLSFAQEEQLKSELSRLVGKTVLIDAKVDQSLLGGLIVRVGSRQIDGSLKTKLDRLSVALKGNA</sequence>
<evidence type="ECO:0000256" key="5">
    <source>
        <dbReference type="ARBA" id="ARBA00023136"/>
    </source>
</evidence>
<dbReference type="InterPro" id="IPR026015">
    <property type="entry name" value="ATP_synth_OSCP/delta_N_sf"/>
</dbReference>
<dbReference type="PRINTS" id="PR00125">
    <property type="entry name" value="ATPASEDELTA"/>
</dbReference>
<keyword evidence="2 8" id="KW-0813">Transport</keyword>
<keyword evidence="10" id="KW-1185">Reference proteome</keyword>
<evidence type="ECO:0000256" key="8">
    <source>
        <dbReference type="HAMAP-Rule" id="MF_01416"/>
    </source>
</evidence>
<dbReference type="Proteomes" id="UP000246077">
    <property type="component" value="Unassembled WGS sequence"/>
</dbReference>
<dbReference type="HAMAP" id="MF_01416">
    <property type="entry name" value="ATP_synth_delta_bact"/>
    <property type="match status" value="1"/>
</dbReference>
<protein>
    <recommendedName>
        <fullName evidence="8">ATP synthase subunit delta</fullName>
    </recommendedName>
    <alternativeName>
        <fullName evidence="8">ATP synthase F(1) sector subunit delta</fullName>
    </alternativeName>
    <alternativeName>
        <fullName evidence="8">F-type ATPase subunit delta</fullName>
        <shortName evidence="8">F-ATPase subunit delta</shortName>
    </alternativeName>
</protein>
<keyword evidence="6 8" id="KW-0139">CF(1)</keyword>
<dbReference type="GO" id="GO:0045259">
    <property type="term" value="C:proton-transporting ATP synthase complex"/>
    <property type="evidence" value="ECO:0007669"/>
    <property type="project" value="UniProtKB-KW"/>
</dbReference>
<dbReference type="GO" id="GO:0005886">
    <property type="term" value="C:plasma membrane"/>
    <property type="evidence" value="ECO:0007669"/>
    <property type="project" value="UniProtKB-SubCell"/>
</dbReference>
<gene>
    <name evidence="8" type="primary">atpH</name>
    <name evidence="9" type="ORF">DKG75_12690</name>
</gene>
<dbReference type="Gene3D" id="1.10.520.20">
    <property type="entry name" value="N-terminal domain of the delta subunit of the F1F0-ATP synthase"/>
    <property type="match status" value="1"/>
</dbReference>
<dbReference type="InterPro" id="IPR000711">
    <property type="entry name" value="ATPase_OSCP/dsu"/>
</dbReference>
<dbReference type="InterPro" id="IPR020781">
    <property type="entry name" value="ATPase_OSCP/d_CS"/>
</dbReference>
<dbReference type="AlphaFoldDB" id="A0A317E2M1"/>
<accession>A0A317E2M1</accession>
<dbReference type="EMBL" id="QGLF01000003">
    <property type="protein sequence ID" value="PWR20842.1"/>
    <property type="molecule type" value="Genomic_DNA"/>
</dbReference>
<evidence type="ECO:0000313" key="9">
    <source>
        <dbReference type="EMBL" id="PWR20842.1"/>
    </source>
</evidence>
<organism evidence="9 10">
    <name type="scientific">Zavarzinia compransoris</name>
    <dbReference type="NCBI Taxonomy" id="1264899"/>
    <lineage>
        <taxon>Bacteria</taxon>
        <taxon>Pseudomonadati</taxon>
        <taxon>Pseudomonadota</taxon>
        <taxon>Alphaproteobacteria</taxon>
        <taxon>Rhodospirillales</taxon>
        <taxon>Zavarziniaceae</taxon>
        <taxon>Zavarzinia</taxon>
    </lineage>
</organism>
<evidence type="ECO:0000256" key="6">
    <source>
        <dbReference type="ARBA" id="ARBA00023196"/>
    </source>
</evidence>
<comment type="similarity">
    <text evidence="8">Belongs to the ATPase delta chain family.</text>
</comment>
<dbReference type="RefSeq" id="WP_109921486.1">
    <property type="nucleotide sequence ID" value="NZ_QGLF01000003.1"/>
</dbReference>
<dbReference type="PANTHER" id="PTHR11910">
    <property type="entry name" value="ATP SYNTHASE DELTA CHAIN"/>
    <property type="match status" value="1"/>
</dbReference>
<dbReference type="NCBIfam" id="NF004406">
    <property type="entry name" value="PRK05758.3-2"/>
    <property type="match status" value="1"/>
</dbReference>
<keyword evidence="4 8" id="KW-0406">Ion transport</keyword>